<proteinExistence type="predicted"/>
<accession>A0A3P3UCJ3</accession>
<comment type="caution">
    <text evidence="2">The sequence shown here is derived from an EMBL/GenBank/DDBJ whole genome shotgun (WGS) entry which is preliminary data.</text>
</comment>
<dbReference type="RefSeq" id="WP_128635128.1">
    <property type="nucleotide sequence ID" value="NZ_RRCN01000001.1"/>
</dbReference>
<feature type="domain" description="Suppressor of fused-like" evidence="1">
    <location>
        <begin position="3"/>
        <end position="121"/>
    </location>
</feature>
<dbReference type="InterPro" id="IPR020941">
    <property type="entry name" value="SUFU-like_domain"/>
</dbReference>
<reference evidence="2 3" key="1">
    <citation type="submission" date="2018-11" db="EMBL/GenBank/DDBJ databases">
        <title>Genome sequencing of Paenibacillus sp. KCOM 3021 (= ChDC PVNT-B20).</title>
        <authorList>
            <person name="Kook J.-K."/>
            <person name="Park S.-N."/>
            <person name="Lim Y.K."/>
        </authorList>
    </citation>
    <scope>NUCLEOTIDE SEQUENCE [LARGE SCALE GENOMIC DNA]</scope>
    <source>
        <strain evidence="2 3">KCOM 3021</strain>
    </source>
</reference>
<evidence type="ECO:0000259" key="1">
    <source>
        <dbReference type="Pfam" id="PF05076"/>
    </source>
</evidence>
<keyword evidence="3" id="KW-1185">Reference proteome</keyword>
<protein>
    <submittedName>
        <fullName evidence="2">Suppressor of fused domain protein</fullName>
    </submittedName>
</protein>
<dbReference type="AlphaFoldDB" id="A0A3P3UCJ3"/>
<dbReference type="Proteomes" id="UP000267017">
    <property type="component" value="Unassembled WGS sequence"/>
</dbReference>
<gene>
    <name evidence="2" type="ORF">EHV15_01795</name>
</gene>
<evidence type="ECO:0000313" key="3">
    <source>
        <dbReference type="Proteomes" id="UP000267017"/>
    </source>
</evidence>
<dbReference type="EMBL" id="RRCN01000001">
    <property type="protein sequence ID" value="RRJ67348.1"/>
    <property type="molecule type" value="Genomic_DNA"/>
</dbReference>
<evidence type="ECO:0000313" key="2">
    <source>
        <dbReference type="EMBL" id="RRJ67348.1"/>
    </source>
</evidence>
<dbReference type="OrthoDB" id="4827574at2"/>
<name>A0A3P3UCJ3_9BACL</name>
<organism evidence="2 3">
    <name type="scientific">Paenibacillus oralis</name>
    <dbReference type="NCBI Taxonomy" id="2490856"/>
    <lineage>
        <taxon>Bacteria</taxon>
        <taxon>Bacillati</taxon>
        <taxon>Bacillota</taxon>
        <taxon>Bacilli</taxon>
        <taxon>Bacillales</taxon>
        <taxon>Paenibacillaceae</taxon>
        <taxon>Paenibacillus</taxon>
    </lineage>
</organism>
<sequence length="145" mass="16635">MVHIDIFLVPANNARSYHTLITSGMNALPANTADGEEEWRYTELLMYLPSTWDVSPAALEEPQNYWPLAWLRKLGRFPHENKTWFGLGDTIPNGEPPKPIGDQTQLSNFVLLPFLHRYGFNDFLDKLDTAHFSDVLNLERENMCG</sequence>
<dbReference type="Pfam" id="PF05076">
    <property type="entry name" value="SUFU"/>
    <property type="match status" value="1"/>
</dbReference>